<dbReference type="GO" id="GO:0043138">
    <property type="term" value="F:3'-5' DNA helicase activity"/>
    <property type="evidence" value="ECO:0007669"/>
    <property type="project" value="UniProtKB-EC"/>
</dbReference>
<protein>
    <recommendedName>
        <fullName evidence="12">Replication restart protein PriA</fullName>
    </recommendedName>
    <alternativeName>
        <fullName evidence="12">ATP-dependent DNA helicase PriA</fullName>
        <ecNumber evidence="12">5.6.2.4</ecNumber>
    </alternativeName>
    <alternativeName>
        <fullName evidence="12">DNA 3'-5' helicase PriA</fullName>
    </alternativeName>
</protein>
<gene>
    <name evidence="12" type="primary">priA</name>
    <name evidence="15" type="ORF">LX24_00564</name>
</gene>
<keyword evidence="8 12" id="KW-0067">ATP-binding</keyword>
<evidence type="ECO:0000256" key="8">
    <source>
        <dbReference type="ARBA" id="ARBA00022840"/>
    </source>
</evidence>
<keyword evidence="4 12" id="KW-0547">Nucleotide-binding</keyword>
<dbReference type="Pfam" id="PF18319">
    <property type="entry name" value="Zn_ribbon_PriA"/>
    <property type="match status" value="1"/>
</dbReference>
<dbReference type="FunFam" id="3.40.1440.60:FF:000001">
    <property type="entry name" value="Primosomal protein N"/>
    <property type="match status" value="1"/>
</dbReference>
<keyword evidence="16" id="KW-1185">Reference proteome</keyword>
<dbReference type="CDD" id="cd17929">
    <property type="entry name" value="DEXHc_priA"/>
    <property type="match status" value="1"/>
</dbReference>
<keyword evidence="6 12" id="KW-0347">Helicase</keyword>
<dbReference type="Proteomes" id="UP000323166">
    <property type="component" value="Unassembled WGS sequence"/>
</dbReference>
<evidence type="ECO:0000256" key="6">
    <source>
        <dbReference type="ARBA" id="ARBA00022806"/>
    </source>
</evidence>
<feature type="binding site" evidence="12">
    <location>
        <position position="451"/>
    </location>
    <ligand>
        <name>Zn(2+)</name>
        <dbReference type="ChEBI" id="CHEBI:29105"/>
        <label>1</label>
    </ligand>
</feature>
<dbReference type="EMBL" id="VNHM01000002">
    <property type="protein sequence ID" value="TYO97370.1"/>
    <property type="molecule type" value="Genomic_DNA"/>
</dbReference>
<dbReference type="GO" id="GO:0016887">
    <property type="term" value="F:ATP hydrolysis activity"/>
    <property type="evidence" value="ECO:0007669"/>
    <property type="project" value="RHEA"/>
</dbReference>
<dbReference type="Pfam" id="PF00271">
    <property type="entry name" value="Helicase_C"/>
    <property type="match status" value="1"/>
</dbReference>
<feature type="binding site" evidence="12">
    <location>
        <position position="448"/>
    </location>
    <ligand>
        <name>Zn(2+)</name>
        <dbReference type="ChEBI" id="CHEBI:29105"/>
        <label>1</label>
    </ligand>
</feature>
<dbReference type="Pfam" id="PF17764">
    <property type="entry name" value="PriA_3primeBD"/>
    <property type="match status" value="1"/>
</dbReference>
<evidence type="ECO:0000259" key="13">
    <source>
        <dbReference type="PROSITE" id="PS51192"/>
    </source>
</evidence>
<feature type="binding site" evidence="12">
    <location>
        <position position="457"/>
    </location>
    <ligand>
        <name>Zn(2+)</name>
        <dbReference type="ChEBI" id="CHEBI:29105"/>
        <label>2</label>
    </ligand>
</feature>
<feature type="binding site" evidence="12">
    <location>
        <position position="460"/>
    </location>
    <ligand>
        <name>Zn(2+)</name>
        <dbReference type="ChEBI" id="CHEBI:29105"/>
        <label>2</label>
    </ligand>
</feature>
<dbReference type="SMART" id="SM00490">
    <property type="entry name" value="HELICc"/>
    <property type="match status" value="1"/>
</dbReference>
<dbReference type="SMART" id="SM00487">
    <property type="entry name" value="DEXDc"/>
    <property type="match status" value="1"/>
</dbReference>
<evidence type="ECO:0000256" key="3">
    <source>
        <dbReference type="ARBA" id="ARBA00022723"/>
    </source>
</evidence>
<evidence type="ECO:0000256" key="2">
    <source>
        <dbReference type="ARBA" id="ARBA00022705"/>
    </source>
</evidence>
<dbReference type="AlphaFoldDB" id="A0A5S4ZXD1"/>
<keyword evidence="5 12" id="KW-0378">Hydrolase</keyword>
<sequence length="746" mass="83082">MSNQLFADVLVEVPVFKNDRTYQYRVPEKLEGLVQFGTRVRVPFGKQKVTGFVVGLSARKAVARVKEIIDLVDESLIFREDQLSLAQWLAGYYFCGTVKALQTVVAPVLKKTTPRAVARLYSAVDPVQLPAVREQLSRAPKKKAAIEAALECPGLNKRELAAVAGVSLSVINQLCAMGLLKVKTDSSMRDPYAHYKIVEQNPVSLTGEQSRAVRDVTRAIQQGGHQVFLLHGVTGSGKTEVYLRCIEQVLRTGRQAITLVPEISLTPQMVRLYKARFGRDVAVLHSRMSDGERYDEWSRIENGSAPVVLGVRSAILAPVPDPGLIIIDEEHEPSYKQDEAPRYHARAVALYRARKSRGVLMLGSATPSLESYCRALPGGSYKLINMTTRINGKNMPRVQLVDMRREVQSGNSGIFSLALLQKMREKLHNNEQTIIFLNRRGFKTLVVCRECGMVLKCPRCDISLTYHADGRLRCHYCNYRVQAPKRCPDCGGNQLGYFGTGTQRVEMELAAALPEARILRMDADTTTRKGSHEQILSAFARGEADILVGTQMVAKGLDLPGVTLVGVINADSTLHMPDFRAGERTFQLLAQVAGRAGRGDKPGEVLIQTFTPEHYAVQAASRHDYSAFFQREVTVRKDMGYPPFAKMVRLLVLGKDDTAVQQAADKIRQHLDGFVTRLNGEKIQIVGPAPAPLARLKEDYRWHIILWSADYRQLRLVMEQFWQVTGGVAPGKDLRLSIDVDPMHII</sequence>
<dbReference type="InterPro" id="IPR041236">
    <property type="entry name" value="PriA_C"/>
</dbReference>
<dbReference type="InterPro" id="IPR011545">
    <property type="entry name" value="DEAD/DEAH_box_helicase_dom"/>
</dbReference>
<evidence type="ECO:0000313" key="15">
    <source>
        <dbReference type="EMBL" id="TYO97370.1"/>
    </source>
</evidence>
<evidence type="ECO:0000256" key="4">
    <source>
        <dbReference type="ARBA" id="ARBA00022741"/>
    </source>
</evidence>
<dbReference type="InterPro" id="IPR027417">
    <property type="entry name" value="P-loop_NTPase"/>
</dbReference>
<feature type="binding site" evidence="12">
    <location>
        <position position="487"/>
    </location>
    <ligand>
        <name>Zn(2+)</name>
        <dbReference type="ChEBI" id="CHEBI:29105"/>
        <label>1</label>
    </ligand>
</feature>
<dbReference type="HAMAP" id="MF_00983">
    <property type="entry name" value="PriA"/>
    <property type="match status" value="1"/>
</dbReference>
<organism evidence="15 16">
    <name type="scientific">Desulfallas thermosapovorans DSM 6562</name>
    <dbReference type="NCBI Taxonomy" id="1121431"/>
    <lineage>
        <taxon>Bacteria</taxon>
        <taxon>Bacillati</taxon>
        <taxon>Bacillota</taxon>
        <taxon>Clostridia</taxon>
        <taxon>Eubacteriales</taxon>
        <taxon>Desulfallaceae</taxon>
        <taxon>Desulfallas</taxon>
    </lineage>
</organism>
<dbReference type="Pfam" id="PF00270">
    <property type="entry name" value="DEAD"/>
    <property type="match status" value="1"/>
</dbReference>
<feature type="domain" description="Helicase C-terminal" evidence="14">
    <location>
        <begin position="482"/>
        <end position="652"/>
    </location>
</feature>
<evidence type="ECO:0000256" key="9">
    <source>
        <dbReference type="ARBA" id="ARBA00023125"/>
    </source>
</evidence>
<proteinExistence type="inferred from homology"/>
<dbReference type="Pfam" id="PF18074">
    <property type="entry name" value="PriA_C"/>
    <property type="match status" value="1"/>
</dbReference>
<comment type="catalytic activity">
    <reaction evidence="11 12">
        <text>ATP + H2O = ADP + phosphate + H(+)</text>
        <dbReference type="Rhea" id="RHEA:13065"/>
        <dbReference type="ChEBI" id="CHEBI:15377"/>
        <dbReference type="ChEBI" id="CHEBI:15378"/>
        <dbReference type="ChEBI" id="CHEBI:30616"/>
        <dbReference type="ChEBI" id="CHEBI:43474"/>
        <dbReference type="ChEBI" id="CHEBI:456216"/>
        <dbReference type="EC" id="5.6.2.4"/>
    </reaction>
</comment>
<dbReference type="GO" id="GO:0006270">
    <property type="term" value="P:DNA replication initiation"/>
    <property type="evidence" value="ECO:0007669"/>
    <property type="project" value="TreeGrafter"/>
</dbReference>
<dbReference type="FunFam" id="3.40.50.300:FF:000489">
    <property type="entry name" value="Primosome assembly protein PriA"/>
    <property type="match status" value="1"/>
</dbReference>
<dbReference type="EC" id="5.6.2.4" evidence="12"/>
<dbReference type="PROSITE" id="PS51192">
    <property type="entry name" value="HELICASE_ATP_BIND_1"/>
    <property type="match status" value="1"/>
</dbReference>
<comment type="caution">
    <text evidence="15">The sequence shown here is derived from an EMBL/GenBank/DDBJ whole genome shotgun (WGS) entry which is preliminary data.</text>
</comment>
<dbReference type="RefSeq" id="WP_166510612.1">
    <property type="nucleotide sequence ID" value="NZ_VNHM01000002.1"/>
</dbReference>
<comment type="function">
    <text evidence="12">Initiates the restart of stalled replication forks, which reloads the replicative helicase on sites other than the origin of replication. Recognizes and binds to abandoned replication forks and remodels them to uncover a helicase loading site. Promotes assembly of the primosome at these replication forks.</text>
</comment>
<dbReference type="PANTHER" id="PTHR30580">
    <property type="entry name" value="PRIMOSOMAL PROTEIN N"/>
    <property type="match status" value="1"/>
</dbReference>
<keyword evidence="7 12" id="KW-0862">Zinc</keyword>
<dbReference type="NCBIfam" id="TIGR00595">
    <property type="entry name" value="priA"/>
    <property type="match status" value="1"/>
</dbReference>
<evidence type="ECO:0000256" key="12">
    <source>
        <dbReference type="HAMAP-Rule" id="MF_00983"/>
    </source>
</evidence>
<dbReference type="GO" id="GO:0006269">
    <property type="term" value="P:DNA replication, synthesis of primer"/>
    <property type="evidence" value="ECO:0007669"/>
    <property type="project" value="UniProtKB-KW"/>
</dbReference>
<evidence type="ECO:0000256" key="7">
    <source>
        <dbReference type="ARBA" id="ARBA00022833"/>
    </source>
</evidence>
<evidence type="ECO:0000313" key="16">
    <source>
        <dbReference type="Proteomes" id="UP000323166"/>
    </source>
</evidence>
<dbReference type="PROSITE" id="PS51194">
    <property type="entry name" value="HELICASE_CTER"/>
    <property type="match status" value="1"/>
</dbReference>
<reference evidence="15 16" key="1">
    <citation type="submission" date="2019-07" db="EMBL/GenBank/DDBJ databases">
        <title>Genomic Encyclopedia of Type Strains, Phase I: the one thousand microbial genomes (KMG-I) project.</title>
        <authorList>
            <person name="Kyrpides N."/>
        </authorList>
    </citation>
    <scope>NUCLEOTIDE SEQUENCE [LARGE SCALE GENOMIC DNA]</scope>
    <source>
        <strain evidence="15 16">DSM 6562</strain>
    </source>
</reference>
<dbReference type="GO" id="GO:1990077">
    <property type="term" value="C:primosome complex"/>
    <property type="evidence" value="ECO:0007669"/>
    <property type="project" value="UniProtKB-UniRule"/>
</dbReference>
<comment type="subunit">
    <text evidence="12">Component of the replication restart primosome.</text>
</comment>
<name>A0A5S4ZXD1_9FIRM</name>
<feature type="binding site" evidence="12">
    <location>
        <position position="477"/>
    </location>
    <ligand>
        <name>Zn(2+)</name>
        <dbReference type="ChEBI" id="CHEBI:29105"/>
        <label>2</label>
    </ligand>
</feature>
<keyword evidence="10 12" id="KW-0413">Isomerase</keyword>
<accession>A0A5S4ZXD1</accession>
<dbReference type="InterPro" id="IPR005259">
    <property type="entry name" value="PriA"/>
</dbReference>
<dbReference type="InterPro" id="IPR040498">
    <property type="entry name" value="PriA_CRR"/>
</dbReference>
<dbReference type="InterPro" id="IPR014001">
    <property type="entry name" value="Helicase_ATP-bd"/>
</dbReference>
<dbReference type="GO" id="GO:0006302">
    <property type="term" value="P:double-strand break repair"/>
    <property type="evidence" value="ECO:0007669"/>
    <property type="project" value="InterPro"/>
</dbReference>
<dbReference type="Gene3D" id="3.40.50.300">
    <property type="entry name" value="P-loop containing nucleotide triphosphate hydrolases"/>
    <property type="match status" value="2"/>
</dbReference>
<dbReference type="GO" id="GO:0003677">
    <property type="term" value="F:DNA binding"/>
    <property type="evidence" value="ECO:0007669"/>
    <property type="project" value="UniProtKB-UniRule"/>
</dbReference>
<dbReference type="Gene3D" id="3.40.1440.60">
    <property type="entry name" value="PriA, 3(prime) DNA-binding domain"/>
    <property type="match status" value="1"/>
</dbReference>
<dbReference type="GO" id="GO:0008270">
    <property type="term" value="F:zinc ion binding"/>
    <property type="evidence" value="ECO:0007669"/>
    <property type="project" value="UniProtKB-UniRule"/>
</dbReference>
<feature type="binding site" evidence="12">
    <location>
        <position position="490"/>
    </location>
    <ligand>
        <name>Zn(2+)</name>
        <dbReference type="ChEBI" id="CHEBI:29105"/>
        <label>1</label>
    </ligand>
</feature>
<keyword evidence="1 12" id="KW-0639">Primosome</keyword>
<dbReference type="GO" id="GO:0005524">
    <property type="term" value="F:ATP binding"/>
    <property type="evidence" value="ECO:0007669"/>
    <property type="project" value="UniProtKB-UniRule"/>
</dbReference>
<evidence type="ECO:0000256" key="1">
    <source>
        <dbReference type="ARBA" id="ARBA00022515"/>
    </source>
</evidence>
<keyword evidence="9 12" id="KW-0238">DNA-binding</keyword>
<dbReference type="InterPro" id="IPR042115">
    <property type="entry name" value="PriA_3primeBD_sf"/>
</dbReference>
<keyword evidence="2 12" id="KW-0235">DNA replication</keyword>
<dbReference type="SUPFAM" id="SSF52540">
    <property type="entry name" value="P-loop containing nucleoside triphosphate hydrolases"/>
    <property type="match status" value="1"/>
</dbReference>
<feature type="binding site" evidence="12">
    <location>
        <position position="474"/>
    </location>
    <ligand>
        <name>Zn(2+)</name>
        <dbReference type="ChEBI" id="CHEBI:29105"/>
        <label>2</label>
    </ligand>
</feature>
<dbReference type="InterPro" id="IPR041222">
    <property type="entry name" value="PriA_3primeBD"/>
</dbReference>
<evidence type="ECO:0000256" key="11">
    <source>
        <dbReference type="ARBA" id="ARBA00048988"/>
    </source>
</evidence>
<dbReference type="CDD" id="cd18804">
    <property type="entry name" value="SF2_C_priA"/>
    <property type="match status" value="1"/>
</dbReference>
<dbReference type="InterPro" id="IPR001650">
    <property type="entry name" value="Helicase_C-like"/>
</dbReference>
<evidence type="ECO:0000256" key="5">
    <source>
        <dbReference type="ARBA" id="ARBA00022801"/>
    </source>
</evidence>
<comment type="cofactor">
    <cofactor evidence="12">
        <name>Zn(2+)</name>
        <dbReference type="ChEBI" id="CHEBI:29105"/>
    </cofactor>
    <text evidence="12">Binds 2 zinc ions per subunit.</text>
</comment>
<comment type="catalytic activity">
    <reaction evidence="12">
        <text>Couples ATP hydrolysis with the unwinding of duplex DNA by translocating in the 3'-5' direction.</text>
        <dbReference type="EC" id="5.6.2.4"/>
    </reaction>
</comment>
<dbReference type="NCBIfam" id="NF004066">
    <property type="entry name" value="PRK05580.1-3"/>
    <property type="match status" value="1"/>
</dbReference>
<dbReference type="PANTHER" id="PTHR30580:SF0">
    <property type="entry name" value="PRIMOSOMAL PROTEIN N"/>
    <property type="match status" value="1"/>
</dbReference>
<dbReference type="GO" id="GO:0006310">
    <property type="term" value="P:DNA recombination"/>
    <property type="evidence" value="ECO:0007669"/>
    <property type="project" value="InterPro"/>
</dbReference>
<evidence type="ECO:0000259" key="14">
    <source>
        <dbReference type="PROSITE" id="PS51194"/>
    </source>
</evidence>
<feature type="domain" description="Helicase ATP-binding" evidence="13">
    <location>
        <begin position="219"/>
        <end position="385"/>
    </location>
</feature>
<evidence type="ECO:0000256" key="10">
    <source>
        <dbReference type="ARBA" id="ARBA00023235"/>
    </source>
</evidence>
<comment type="similarity">
    <text evidence="12">Belongs to the helicase family. PriA subfamily.</text>
</comment>
<keyword evidence="3 12" id="KW-0479">Metal-binding</keyword>